<protein>
    <submittedName>
        <fullName evidence="2">Uncharacterized protein</fullName>
    </submittedName>
</protein>
<dbReference type="EMBL" id="JAOQAZ010000003">
    <property type="protein sequence ID" value="KAJ4268759.1"/>
    <property type="molecule type" value="Genomic_DNA"/>
</dbReference>
<dbReference type="AlphaFoldDB" id="A0A9W8VMZ8"/>
<evidence type="ECO:0000313" key="2">
    <source>
        <dbReference type="EMBL" id="KAJ4268759.1"/>
    </source>
</evidence>
<accession>A0A9W8VMZ8</accession>
<keyword evidence="3" id="KW-1185">Reference proteome</keyword>
<comment type="caution">
    <text evidence="2">The sequence shown here is derived from an EMBL/GenBank/DDBJ whole genome shotgun (WGS) entry which is preliminary data.</text>
</comment>
<organism evidence="2 3">
    <name type="scientific">Fusarium torreyae</name>
    <dbReference type="NCBI Taxonomy" id="1237075"/>
    <lineage>
        <taxon>Eukaryota</taxon>
        <taxon>Fungi</taxon>
        <taxon>Dikarya</taxon>
        <taxon>Ascomycota</taxon>
        <taxon>Pezizomycotina</taxon>
        <taxon>Sordariomycetes</taxon>
        <taxon>Hypocreomycetidae</taxon>
        <taxon>Hypocreales</taxon>
        <taxon>Nectriaceae</taxon>
        <taxon>Fusarium</taxon>
    </lineage>
</organism>
<feature type="region of interest" description="Disordered" evidence="1">
    <location>
        <begin position="1"/>
        <end position="34"/>
    </location>
</feature>
<evidence type="ECO:0000313" key="3">
    <source>
        <dbReference type="Proteomes" id="UP001152049"/>
    </source>
</evidence>
<reference evidence="2" key="1">
    <citation type="submission" date="2022-09" db="EMBL/GenBank/DDBJ databases">
        <title>Fusarium specimens isolated from Avocado Roots.</title>
        <authorList>
            <person name="Stajich J."/>
            <person name="Roper C."/>
            <person name="Heimlech-Rivalta G."/>
        </authorList>
    </citation>
    <scope>NUCLEOTIDE SEQUENCE</scope>
    <source>
        <strain evidence="2">CF00136</strain>
    </source>
</reference>
<dbReference type="Proteomes" id="UP001152049">
    <property type="component" value="Unassembled WGS sequence"/>
</dbReference>
<proteinExistence type="predicted"/>
<gene>
    <name evidence="2" type="ORF">NW762_002827</name>
</gene>
<name>A0A9W8VMZ8_9HYPO</name>
<dbReference type="OrthoDB" id="5376140at2759"/>
<sequence>MKKQGACKDDPGVKYKHEEEDPDSPSDKNDDTKEKVPTLDALFVKLPADGSTRISLECPDSCWTSQESFCELTKNWKTGIIKLFGLQESSPTLTREERYKEGIMEIIYKIPDPHSHSNNCRGYIWFICKDGDKDGTVEIVTRHAVLQPEILVSGRSSKAGDLRKALRSLATQYPVSCQSGGLDWSFSLGDQGKLVSRVSKMSPTRLHTLRRTAYSMTKSTLVPFAPDPYNDIRFMIGNSILGPERRCRKVSYKEITLKEFGLWCKSSMILQEVTEHGKIKTDMGDLLLDQNSRGKLYFRGTLLSESTKRDPASLTKRKFRYGYNFLYDTFDSDGMHLSLSEEVYQAILAIWDLALEQQPHCVKLLSDMLNDWRWADVELAQKFIKKGTVIRLRNHLFEDKSRWYFSASERQNDKLWYIIQSLGREGAELQDSYWSILESHHMIHTAVSEQYRRFVAADTVSVPNTPFAQEIDKILQACVYACSAAQKIRVVFVQGGSLPLRVLFVEDEDIVRVHEKWLDQSEAAQELGLSEPPPFGDLVHHVSTNLFEKIINSVPFHLFTGDNGRSCNWHKEQQLHLAEQRIIAYVRELLHFQMVWPKREVPGLEGGLTTVEWLNGIHLPMKNTYTHVQLHQTSTCRDLQHALLTRDILPVSPSCINKTCHISVVQTVEAKRCRHYGFENCRQGAEYFAIIYNPSDHLSIPLITPTFTAKA</sequence>
<evidence type="ECO:0000256" key="1">
    <source>
        <dbReference type="SAM" id="MobiDB-lite"/>
    </source>
</evidence>